<dbReference type="PRINTS" id="PR00039">
    <property type="entry name" value="HTHLYSR"/>
</dbReference>
<keyword evidence="3 6" id="KW-0238">DNA-binding</keyword>
<dbReference type="SUPFAM" id="SSF46785">
    <property type="entry name" value="Winged helix' DNA-binding domain"/>
    <property type="match status" value="1"/>
</dbReference>
<comment type="similarity">
    <text evidence="1">Belongs to the LysR transcriptional regulatory family.</text>
</comment>
<evidence type="ECO:0000313" key="7">
    <source>
        <dbReference type="Proteomes" id="UP000246964"/>
    </source>
</evidence>
<dbReference type="Gene3D" id="3.40.190.10">
    <property type="entry name" value="Periplasmic binding protein-like II"/>
    <property type="match status" value="2"/>
</dbReference>
<keyword evidence="2" id="KW-0805">Transcription regulation</keyword>
<dbReference type="RefSeq" id="WP_110075276.1">
    <property type="nucleotide sequence ID" value="NZ_QGTT01000003.1"/>
</dbReference>
<dbReference type="Pfam" id="PF00126">
    <property type="entry name" value="HTH_1"/>
    <property type="match status" value="1"/>
</dbReference>
<sequence>MSIPLRAIHYFVEAARAQSFSVASQRLHVSQSAVSHQIKGLEDFLGHPLFVRRGRDILLTALGEQYLQQVAPAIDTISHASIDMKQQKSRQLKLALHGSLAVKWLIPALDDFRLRYPNIDLSLQMLTQDGRFDTQFADCFITTQPPRTGFTQYHLYDERLKPYCAKPLWSEAQQLREPHLLTQFPLLSAASVFSSNQPGEDWRRWFAAVQQPLPPHTKIHHFSHVLLAVEAAKYGQGIALLNEFMTSTAERADSLYELPLHSIRTDDSFYFVYPNRAAKRIGLEALGKWLVALCKERSL</sequence>
<dbReference type="PANTHER" id="PTHR30537:SF26">
    <property type="entry name" value="GLYCINE CLEAVAGE SYSTEM TRANSCRIPTIONAL ACTIVATOR"/>
    <property type="match status" value="1"/>
</dbReference>
<keyword evidence="4" id="KW-0804">Transcription</keyword>
<dbReference type="EMBL" id="QGTT01000003">
    <property type="protein sequence ID" value="PWW14376.1"/>
    <property type="molecule type" value="Genomic_DNA"/>
</dbReference>
<comment type="caution">
    <text evidence="6">The sequence shown here is derived from an EMBL/GenBank/DDBJ whole genome shotgun (WGS) entry which is preliminary data.</text>
</comment>
<name>A0A317QBA7_9GAMM</name>
<protein>
    <submittedName>
        <fullName evidence="6">DNA-binding transcriptional LysR family regulator</fullName>
    </submittedName>
</protein>
<accession>A0A317QBA7</accession>
<dbReference type="OrthoDB" id="5526340at2"/>
<evidence type="ECO:0000256" key="2">
    <source>
        <dbReference type="ARBA" id="ARBA00023015"/>
    </source>
</evidence>
<dbReference type="AlphaFoldDB" id="A0A317QBA7"/>
<dbReference type="Pfam" id="PF03466">
    <property type="entry name" value="LysR_substrate"/>
    <property type="match status" value="1"/>
</dbReference>
<dbReference type="InterPro" id="IPR036388">
    <property type="entry name" value="WH-like_DNA-bd_sf"/>
</dbReference>
<dbReference type="GO" id="GO:0006351">
    <property type="term" value="P:DNA-templated transcription"/>
    <property type="evidence" value="ECO:0007669"/>
    <property type="project" value="TreeGrafter"/>
</dbReference>
<dbReference type="Proteomes" id="UP000246964">
    <property type="component" value="Unassembled WGS sequence"/>
</dbReference>
<dbReference type="InterPro" id="IPR000847">
    <property type="entry name" value="LysR_HTH_N"/>
</dbReference>
<evidence type="ECO:0000256" key="3">
    <source>
        <dbReference type="ARBA" id="ARBA00023125"/>
    </source>
</evidence>
<dbReference type="InterPro" id="IPR058163">
    <property type="entry name" value="LysR-type_TF_proteobact-type"/>
</dbReference>
<dbReference type="FunFam" id="1.10.10.10:FF:000001">
    <property type="entry name" value="LysR family transcriptional regulator"/>
    <property type="match status" value="1"/>
</dbReference>
<dbReference type="SUPFAM" id="SSF53850">
    <property type="entry name" value="Periplasmic binding protein-like II"/>
    <property type="match status" value="1"/>
</dbReference>
<organism evidence="6 7">
    <name type="scientific">Pseudidiomarina maritima</name>
    <dbReference type="NCBI Taxonomy" id="519453"/>
    <lineage>
        <taxon>Bacteria</taxon>
        <taxon>Pseudomonadati</taxon>
        <taxon>Pseudomonadota</taxon>
        <taxon>Gammaproteobacteria</taxon>
        <taxon>Alteromonadales</taxon>
        <taxon>Idiomarinaceae</taxon>
        <taxon>Pseudidiomarina</taxon>
    </lineage>
</organism>
<dbReference type="PROSITE" id="PS50931">
    <property type="entry name" value="HTH_LYSR"/>
    <property type="match status" value="1"/>
</dbReference>
<evidence type="ECO:0000259" key="5">
    <source>
        <dbReference type="PROSITE" id="PS50931"/>
    </source>
</evidence>
<feature type="domain" description="HTH lysR-type" evidence="5">
    <location>
        <begin position="3"/>
        <end position="60"/>
    </location>
</feature>
<evidence type="ECO:0000313" key="6">
    <source>
        <dbReference type="EMBL" id="PWW14376.1"/>
    </source>
</evidence>
<evidence type="ECO:0000256" key="4">
    <source>
        <dbReference type="ARBA" id="ARBA00023163"/>
    </source>
</evidence>
<dbReference type="Gene3D" id="1.10.10.10">
    <property type="entry name" value="Winged helix-like DNA-binding domain superfamily/Winged helix DNA-binding domain"/>
    <property type="match status" value="1"/>
</dbReference>
<dbReference type="InterPro" id="IPR005119">
    <property type="entry name" value="LysR_subst-bd"/>
</dbReference>
<proteinExistence type="inferred from homology"/>
<gene>
    <name evidence="6" type="ORF">DET45_10368</name>
</gene>
<dbReference type="GO" id="GO:0003700">
    <property type="term" value="F:DNA-binding transcription factor activity"/>
    <property type="evidence" value="ECO:0007669"/>
    <property type="project" value="InterPro"/>
</dbReference>
<evidence type="ECO:0000256" key="1">
    <source>
        <dbReference type="ARBA" id="ARBA00009437"/>
    </source>
</evidence>
<dbReference type="GO" id="GO:0043565">
    <property type="term" value="F:sequence-specific DNA binding"/>
    <property type="evidence" value="ECO:0007669"/>
    <property type="project" value="TreeGrafter"/>
</dbReference>
<dbReference type="InterPro" id="IPR036390">
    <property type="entry name" value="WH_DNA-bd_sf"/>
</dbReference>
<reference evidence="6 7" key="1">
    <citation type="submission" date="2018-05" db="EMBL/GenBank/DDBJ databases">
        <title>Freshwater and sediment microbial communities from various areas in North America, analyzing microbe dynamics in response to fracking.</title>
        <authorList>
            <person name="Lamendella R."/>
        </authorList>
    </citation>
    <scope>NUCLEOTIDE SEQUENCE [LARGE SCALE GENOMIC DNA]</scope>
    <source>
        <strain evidence="6 7">125B1</strain>
    </source>
</reference>
<dbReference type="PANTHER" id="PTHR30537">
    <property type="entry name" value="HTH-TYPE TRANSCRIPTIONAL REGULATOR"/>
    <property type="match status" value="1"/>
</dbReference>
<keyword evidence="7" id="KW-1185">Reference proteome</keyword>